<keyword evidence="1" id="KW-0472">Membrane</keyword>
<dbReference type="AlphaFoldDB" id="A0AAV3PNB9"/>
<accession>A0AAV3PNB9</accession>
<feature type="transmembrane region" description="Helical" evidence="1">
    <location>
        <begin position="6"/>
        <end position="28"/>
    </location>
</feature>
<keyword evidence="3" id="KW-1185">Reference proteome</keyword>
<dbReference type="Proteomes" id="UP001454036">
    <property type="component" value="Unassembled WGS sequence"/>
</dbReference>
<keyword evidence="1" id="KW-1133">Transmembrane helix</keyword>
<reference evidence="2 3" key="1">
    <citation type="submission" date="2024-01" db="EMBL/GenBank/DDBJ databases">
        <title>The complete chloroplast genome sequence of Lithospermum erythrorhizon: insights into the phylogenetic relationship among Boraginaceae species and the maternal lineages of purple gromwells.</title>
        <authorList>
            <person name="Okada T."/>
            <person name="Watanabe K."/>
        </authorList>
    </citation>
    <scope>NUCLEOTIDE SEQUENCE [LARGE SCALE GENOMIC DNA]</scope>
</reference>
<protein>
    <submittedName>
        <fullName evidence="2">Uncharacterized protein</fullName>
    </submittedName>
</protein>
<organism evidence="2 3">
    <name type="scientific">Lithospermum erythrorhizon</name>
    <name type="common">Purple gromwell</name>
    <name type="synonym">Lithospermum officinale var. erythrorhizon</name>
    <dbReference type="NCBI Taxonomy" id="34254"/>
    <lineage>
        <taxon>Eukaryota</taxon>
        <taxon>Viridiplantae</taxon>
        <taxon>Streptophyta</taxon>
        <taxon>Embryophyta</taxon>
        <taxon>Tracheophyta</taxon>
        <taxon>Spermatophyta</taxon>
        <taxon>Magnoliopsida</taxon>
        <taxon>eudicotyledons</taxon>
        <taxon>Gunneridae</taxon>
        <taxon>Pentapetalae</taxon>
        <taxon>asterids</taxon>
        <taxon>lamiids</taxon>
        <taxon>Boraginales</taxon>
        <taxon>Boraginaceae</taxon>
        <taxon>Boraginoideae</taxon>
        <taxon>Lithospermeae</taxon>
        <taxon>Lithospermum</taxon>
    </lineage>
</organism>
<dbReference type="EMBL" id="BAABME010017819">
    <property type="protein sequence ID" value="GAA0151467.1"/>
    <property type="molecule type" value="Genomic_DNA"/>
</dbReference>
<sequence length="98" mass="10698">MVVPVGAALAIAIIAIASCAFGALACFWRSQQKHRNNSEPLHWTLAMPDWLASLSKPVSSSGRVIDKLACQMEGEACLRREQLLLSVSCRLAIQSQKF</sequence>
<gene>
    <name evidence="2" type="ORF">LIER_37295</name>
</gene>
<evidence type="ECO:0000313" key="2">
    <source>
        <dbReference type="EMBL" id="GAA0151467.1"/>
    </source>
</evidence>
<keyword evidence="1" id="KW-0812">Transmembrane</keyword>
<evidence type="ECO:0000313" key="3">
    <source>
        <dbReference type="Proteomes" id="UP001454036"/>
    </source>
</evidence>
<evidence type="ECO:0000256" key="1">
    <source>
        <dbReference type="SAM" id="Phobius"/>
    </source>
</evidence>
<proteinExistence type="predicted"/>
<comment type="caution">
    <text evidence="2">The sequence shown here is derived from an EMBL/GenBank/DDBJ whole genome shotgun (WGS) entry which is preliminary data.</text>
</comment>
<name>A0AAV3PNB9_LITER</name>